<dbReference type="PANTHER" id="PTHR33823">
    <property type="entry name" value="RNA POLYMERASE-BINDING TRANSCRIPTION FACTOR DKSA-RELATED"/>
    <property type="match status" value="1"/>
</dbReference>
<protein>
    <submittedName>
        <fullName evidence="6">Molecular chaperone DnaK</fullName>
    </submittedName>
</protein>
<dbReference type="Proteomes" id="UP000613743">
    <property type="component" value="Unassembled WGS sequence"/>
</dbReference>
<comment type="caution">
    <text evidence="6">The sequence shown here is derived from an EMBL/GenBank/DDBJ whole genome shotgun (WGS) entry which is preliminary data.</text>
</comment>
<evidence type="ECO:0000256" key="3">
    <source>
        <dbReference type="ARBA" id="ARBA00022833"/>
    </source>
</evidence>
<accession>A0A917JP95</accession>
<reference evidence="6" key="1">
    <citation type="journal article" date="2014" name="Int. J. Syst. Evol. Microbiol.">
        <title>Complete genome sequence of Corynebacterium casei LMG S-19264T (=DSM 44701T), isolated from a smear-ripened cheese.</title>
        <authorList>
            <consortium name="US DOE Joint Genome Institute (JGI-PGF)"/>
            <person name="Walter F."/>
            <person name="Albersmeier A."/>
            <person name="Kalinowski J."/>
            <person name="Ruckert C."/>
        </authorList>
    </citation>
    <scope>NUCLEOTIDE SEQUENCE</scope>
    <source>
        <strain evidence="6">JCM 30804</strain>
    </source>
</reference>
<dbReference type="Gene3D" id="1.20.120.910">
    <property type="entry name" value="DksA, coiled-coil domain"/>
    <property type="match status" value="1"/>
</dbReference>
<evidence type="ECO:0000259" key="5">
    <source>
        <dbReference type="Pfam" id="PF01258"/>
    </source>
</evidence>
<dbReference type="SUPFAM" id="SSF57716">
    <property type="entry name" value="Glucocorticoid receptor-like (DNA-binding domain)"/>
    <property type="match status" value="1"/>
</dbReference>
<evidence type="ECO:0000313" key="6">
    <source>
        <dbReference type="EMBL" id="GGI78011.1"/>
    </source>
</evidence>
<feature type="domain" description="Zinc finger DksA/TraR C4-type" evidence="5">
    <location>
        <begin position="84"/>
        <end position="116"/>
    </location>
</feature>
<gene>
    <name evidence="6" type="ORF">GCM10009332_14290</name>
</gene>
<sequence length="116" mass="12796">MAEELTSAQKHTLLEGLKRLAAEGSDQLASLHEHSAPVTLDQQSVGRVSRIDAIQQQQMAQANEVHLLEQLKRIKKILAEPDEYGFCEACGEGIGFPRLEIHPTAAFCITCQAEKE</sequence>
<keyword evidence="1" id="KW-0479">Metal-binding</keyword>
<evidence type="ECO:0000256" key="2">
    <source>
        <dbReference type="ARBA" id="ARBA00022771"/>
    </source>
</evidence>
<proteinExistence type="predicted"/>
<keyword evidence="2" id="KW-0863">Zinc-finger</keyword>
<evidence type="ECO:0000256" key="1">
    <source>
        <dbReference type="ARBA" id="ARBA00022723"/>
    </source>
</evidence>
<dbReference type="AlphaFoldDB" id="A0A917JP95"/>
<keyword evidence="3" id="KW-0862">Zinc</keyword>
<dbReference type="InterPro" id="IPR020458">
    <property type="entry name" value="Znf_DskA_TraR_CS"/>
</dbReference>
<dbReference type="GO" id="GO:0008270">
    <property type="term" value="F:zinc ion binding"/>
    <property type="evidence" value="ECO:0007669"/>
    <property type="project" value="UniProtKB-KW"/>
</dbReference>
<dbReference type="RefSeq" id="WP_188919342.1">
    <property type="nucleotide sequence ID" value="NZ_BMPZ01000003.1"/>
</dbReference>
<dbReference type="EMBL" id="BMPZ01000003">
    <property type="protein sequence ID" value="GGI78011.1"/>
    <property type="molecule type" value="Genomic_DNA"/>
</dbReference>
<feature type="zinc finger region" description="dksA C4-type" evidence="4">
    <location>
        <begin position="87"/>
        <end position="111"/>
    </location>
</feature>
<evidence type="ECO:0000256" key="4">
    <source>
        <dbReference type="PROSITE-ProRule" id="PRU00510"/>
    </source>
</evidence>
<dbReference type="PROSITE" id="PS51128">
    <property type="entry name" value="ZF_DKSA_2"/>
    <property type="match status" value="1"/>
</dbReference>
<dbReference type="PANTHER" id="PTHR33823:SF4">
    <property type="entry name" value="GENERAL STRESS PROTEIN 16O"/>
    <property type="match status" value="1"/>
</dbReference>
<name>A0A917JP95_9GAMM</name>
<dbReference type="InterPro" id="IPR000962">
    <property type="entry name" value="Znf_DskA_TraR"/>
</dbReference>
<keyword evidence="7" id="KW-1185">Reference proteome</keyword>
<reference evidence="6" key="2">
    <citation type="submission" date="2020-09" db="EMBL/GenBank/DDBJ databases">
        <authorList>
            <person name="Sun Q."/>
            <person name="Ohkuma M."/>
        </authorList>
    </citation>
    <scope>NUCLEOTIDE SEQUENCE</scope>
    <source>
        <strain evidence="6">JCM 30804</strain>
    </source>
</reference>
<organism evidence="6 7">
    <name type="scientific">Shewanella gelidii</name>
    <dbReference type="NCBI Taxonomy" id="1642821"/>
    <lineage>
        <taxon>Bacteria</taxon>
        <taxon>Pseudomonadati</taxon>
        <taxon>Pseudomonadota</taxon>
        <taxon>Gammaproteobacteria</taxon>
        <taxon>Alteromonadales</taxon>
        <taxon>Shewanellaceae</taxon>
        <taxon>Shewanella</taxon>
    </lineage>
</organism>
<dbReference type="Pfam" id="PF01258">
    <property type="entry name" value="zf-dskA_traR"/>
    <property type="match status" value="1"/>
</dbReference>
<dbReference type="PROSITE" id="PS01102">
    <property type="entry name" value="ZF_DKSA_1"/>
    <property type="match status" value="1"/>
</dbReference>
<evidence type="ECO:0000313" key="7">
    <source>
        <dbReference type="Proteomes" id="UP000613743"/>
    </source>
</evidence>